<protein>
    <submittedName>
        <fullName evidence="1">Uncharacterized protein</fullName>
    </submittedName>
</protein>
<gene>
    <name evidence="1" type="ORF">N8E88_09810</name>
</gene>
<keyword evidence="1" id="KW-0614">Plasmid</keyword>
<organism evidence="1 2">
    <name type="scientific">Phyllobacterium zundukense</name>
    <dbReference type="NCBI Taxonomy" id="1867719"/>
    <lineage>
        <taxon>Bacteria</taxon>
        <taxon>Pseudomonadati</taxon>
        <taxon>Pseudomonadota</taxon>
        <taxon>Alphaproteobacteria</taxon>
        <taxon>Hyphomicrobiales</taxon>
        <taxon>Phyllobacteriaceae</taxon>
        <taxon>Phyllobacterium</taxon>
    </lineage>
</organism>
<proteinExistence type="predicted"/>
<evidence type="ECO:0000313" key="1">
    <source>
        <dbReference type="EMBL" id="UXN59151.1"/>
    </source>
</evidence>
<name>A0ACD4CZU9_9HYPH</name>
<reference evidence="1" key="1">
    <citation type="submission" date="2022-09" db="EMBL/GenBank/DDBJ databases">
        <title>Interaction between co-microsymbionts with complementary sets of symbiotic genes in legume-rhizobium systems.</title>
        <authorList>
            <person name="Safronova V."/>
            <person name="Sazanova A."/>
            <person name="Afonin A."/>
            <person name="Chirak E."/>
        </authorList>
    </citation>
    <scope>NUCLEOTIDE SEQUENCE</scope>
    <source>
        <strain evidence="1">A18/3m</strain>
    </source>
</reference>
<sequence>MADDDEELMREINRQADRAEEMRPARMDRYALAATLAGRFQQHGTDEIEKMITGVWLLPQPEAEQEQPLLL</sequence>
<evidence type="ECO:0000313" key="2">
    <source>
        <dbReference type="Proteomes" id="UP001061991"/>
    </source>
</evidence>
<geneLocation type="plasmid" evidence="1 2">
    <name>p_unnamed1</name>
</geneLocation>
<accession>A0ACD4CZU9</accession>
<keyword evidence="2" id="KW-1185">Reference proteome</keyword>
<dbReference type="EMBL" id="CP104972">
    <property type="protein sequence ID" value="UXN59151.1"/>
    <property type="molecule type" value="Genomic_DNA"/>
</dbReference>
<dbReference type="Proteomes" id="UP001061991">
    <property type="component" value="Plasmid p_unnamed1"/>
</dbReference>